<dbReference type="InterPro" id="IPR043429">
    <property type="entry name" value="ArtM/GltK/GlnP/TcyL/YhdX-like"/>
</dbReference>
<evidence type="ECO:0000259" key="8">
    <source>
        <dbReference type="PROSITE" id="PS50928"/>
    </source>
</evidence>
<feature type="transmembrane region" description="Helical" evidence="7">
    <location>
        <begin position="100"/>
        <end position="125"/>
    </location>
</feature>
<keyword evidence="6 7" id="KW-0472">Membrane</keyword>
<comment type="subcellular location">
    <subcellularLocation>
        <location evidence="1 7">Cell membrane</location>
        <topology evidence="1 7">Multi-pass membrane protein</topology>
    </subcellularLocation>
</comment>
<sequence>MENLFDFKLIFQYLPSLLTRIHITLIIVLLATIVGLSLGVIIALARIYKIPIINELSILYISFIRGTPIIVQLFIVYYGLPEMLIPIGININRWDKLNFVLITYGINCAAFMAEIIRVAIVSVPIGQTEAAYSIGMTRLQTFHRITAPQAIITALPSIGTNIIGLLQDSSLAFALGVIDVMGQAQAIGSRTLHKFEGYTAAAIIFIILSILLEKAFSEVEKRATFKKIVGDGR</sequence>
<evidence type="ECO:0000256" key="1">
    <source>
        <dbReference type="ARBA" id="ARBA00004651"/>
    </source>
</evidence>
<dbReference type="NCBIfam" id="TIGR01726">
    <property type="entry name" value="HEQRo_perm_3TM"/>
    <property type="match status" value="1"/>
</dbReference>
<evidence type="ECO:0000313" key="9">
    <source>
        <dbReference type="EMBL" id="OOM14336.1"/>
    </source>
</evidence>
<feature type="transmembrane region" description="Helical" evidence="7">
    <location>
        <begin position="57"/>
        <end position="80"/>
    </location>
</feature>
<evidence type="ECO:0000256" key="6">
    <source>
        <dbReference type="ARBA" id="ARBA00023136"/>
    </source>
</evidence>
<dbReference type="InterPro" id="IPR010065">
    <property type="entry name" value="AA_ABC_transptr_permease_3TM"/>
</dbReference>
<evidence type="ECO:0000313" key="10">
    <source>
        <dbReference type="Proteomes" id="UP000191154"/>
    </source>
</evidence>
<feature type="domain" description="ABC transmembrane type-1" evidence="8">
    <location>
        <begin position="21"/>
        <end position="216"/>
    </location>
</feature>
<comment type="caution">
    <text evidence="9">The sequence shown here is derived from an EMBL/GenBank/DDBJ whole genome shotgun (WGS) entry which is preliminary data.</text>
</comment>
<dbReference type="RefSeq" id="WP_077864605.1">
    <property type="nucleotide sequence ID" value="NZ_LZYZ01000002.1"/>
</dbReference>
<keyword evidence="4 7" id="KW-0812">Transmembrane</keyword>
<evidence type="ECO:0000256" key="3">
    <source>
        <dbReference type="ARBA" id="ARBA00022475"/>
    </source>
</evidence>
<dbReference type="Gene3D" id="1.10.3720.10">
    <property type="entry name" value="MetI-like"/>
    <property type="match status" value="1"/>
</dbReference>
<proteinExistence type="inferred from homology"/>
<comment type="similarity">
    <text evidence="7">Belongs to the binding-protein-dependent transport system permease family.</text>
</comment>
<gene>
    <name evidence="9" type="primary">tcyL</name>
    <name evidence="9" type="ORF">CLOSAC_12090</name>
</gene>
<evidence type="ECO:0000256" key="5">
    <source>
        <dbReference type="ARBA" id="ARBA00022989"/>
    </source>
</evidence>
<dbReference type="SUPFAM" id="SSF161098">
    <property type="entry name" value="MetI-like"/>
    <property type="match status" value="1"/>
</dbReference>
<dbReference type="Pfam" id="PF00528">
    <property type="entry name" value="BPD_transp_1"/>
    <property type="match status" value="1"/>
</dbReference>
<keyword evidence="2 7" id="KW-0813">Transport</keyword>
<dbReference type="CDD" id="cd06261">
    <property type="entry name" value="TM_PBP2"/>
    <property type="match status" value="1"/>
</dbReference>
<dbReference type="GO" id="GO:0022857">
    <property type="term" value="F:transmembrane transporter activity"/>
    <property type="evidence" value="ECO:0007669"/>
    <property type="project" value="InterPro"/>
</dbReference>
<dbReference type="InterPro" id="IPR000515">
    <property type="entry name" value="MetI-like"/>
</dbReference>
<dbReference type="Proteomes" id="UP000191154">
    <property type="component" value="Unassembled WGS sequence"/>
</dbReference>
<reference evidence="9 10" key="1">
    <citation type="submission" date="2016-05" db="EMBL/GenBank/DDBJ databases">
        <title>Microbial solvent formation.</title>
        <authorList>
            <person name="Poehlein A."/>
            <person name="Montoya Solano J.D."/>
            <person name="Flitsch S."/>
            <person name="Krabben P."/>
            <person name="Duerre P."/>
            <person name="Daniel R."/>
        </authorList>
    </citation>
    <scope>NUCLEOTIDE SEQUENCE [LARGE SCALE GENOMIC DNA]</scope>
    <source>
        <strain evidence="9 10">L1-8</strain>
    </source>
</reference>
<feature type="transmembrane region" description="Helical" evidence="7">
    <location>
        <begin position="20"/>
        <end position="45"/>
    </location>
</feature>
<dbReference type="GO" id="GO:0006865">
    <property type="term" value="P:amino acid transport"/>
    <property type="evidence" value="ECO:0007669"/>
    <property type="project" value="TreeGrafter"/>
</dbReference>
<evidence type="ECO:0000256" key="7">
    <source>
        <dbReference type="RuleBase" id="RU363032"/>
    </source>
</evidence>
<dbReference type="InterPro" id="IPR035906">
    <property type="entry name" value="MetI-like_sf"/>
</dbReference>
<accession>A0A1S8NCZ3</accession>
<dbReference type="EMBL" id="LZYZ01000002">
    <property type="protein sequence ID" value="OOM14336.1"/>
    <property type="molecule type" value="Genomic_DNA"/>
</dbReference>
<feature type="transmembrane region" description="Helical" evidence="7">
    <location>
        <begin position="145"/>
        <end position="166"/>
    </location>
</feature>
<keyword evidence="3" id="KW-1003">Cell membrane</keyword>
<feature type="transmembrane region" description="Helical" evidence="7">
    <location>
        <begin position="198"/>
        <end position="216"/>
    </location>
</feature>
<evidence type="ECO:0000256" key="4">
    <source>
        <dbReference type="ARBA" id="ARBA00022692"/>
    </source>
</evidence>
<dbReference type="AlphaFoldDB" id="A0A1S8NCZ3"/>
<dbReference type="PANTHER" id="PTHR30614:SF45">
    <property type="entry name" value="L-CYSTINE TRANSPORT SYSTEM PERMEASE PROTEIN TCYL"/>
    <property type="match status" value="1"/>
</dbReference>
<name>A0A1S8NCZ3_CLOSA</name>
<evidence type="ECO:0000256" key="2">
    <source>
        <dbReference type="ARBA" id="ARBA00022448"/>
    </source>
</evidence>
<dbReference type="PROSITE" id="PS50928">
    <property type="entry name" value="ABC_TM1"/>
    <property type="match status" value="1"/>
</dbReference>
<dbReference type="GO" id="GO:0043190">
    <property type="term" value="C:ATP-binding cassette (ABC) transporter complex"/>
    <property type="evidence" value="ECO:0007669"/>
    <property type="project" value="InterPro"/>
</dbReference>
<dbReference type="PANTHER" id="PTHR30614">
    <property type="entry name" value="MEMBRANE COMPONENT OF AMINO ACID ABC TRANSPORTER"/>
    <property type="match status" value="1"/>
</dbReference>
<protein>
    <submittedName>
        <fullName evidence="9">L-cystine transport system permease protein TcyL</fullName>
    </submittedName>
</protein>
<organism evidence="9 10">
    <name type="scientific">Clostridium saccharobutylicum</name>
    <dbReference type="NCBI Taxonomy" id="169679"/>
    <lineage>
        <taxon>Bacteria</taxon>
        <taxon>Bacillati</taxon>
        <taxon>Bacillota</taxon>
        <taxon>Clostridia</taxon>
        <taxon>Eubacteriales</taxon>
        <taxon>Clostridiaceae</taxon>
        <taxon>Clostridium</taxon>
    </lineage>
</organism>
<keyword evidence="5 7" id="KW-1133">Transmembrane helix</keyword>